<dbReference type="InterPro" id="IPR029526">
    <property type="entry name" value="PGBD"/>
</dbReference>
<dbReference type="AlphaFoldDB" id="A0A5N4B714"/>
<organism evidence="3 4">
    <name type="scientific">Photinus pyralis</name>
    <name type="common">Common eastern firefly</name>
    <name type="synonym">Lampyris pyralis</name>
    <dbReference type="NCBI Taxonomy" id="7054"/>
    <lineage>
        <taxon>Eukaryota</taxon>
        <taxon>Metazoa</taxon>
        <taxon>Ecdysozoa</taxon>
        <taxon>Arthropoda</taxon>
        <taxon>Hexapoda</taxon>
        <taxon>Insecta</taxon>
        <taxon>Pterygota</taxon>
        <taxon>Neoptera</taxon>
        <taxon>Endopterygota</taxon>
        <taxon>Coleoptera</taxon>
        <taxon>Polyphaga</taxon>
        <taxon>Elateriformia</taxon>
        <taxon>Elateroidea</taxon>
        <taxon>Lampyridae</taxon>
        <taxon>Lampyrinae</taxon>
        <taxon>Photinus</taxon>
    </lineage>
</organism>
<name>A0A5N4B714_PHOPY</name>
<dbReference type="InterPro" id="IPR052638">
    <property type="entry name" value="PiggyBac_TE-derived"/>
</dbReference>
<evidence type="ECO:0000313" key="3">
    <source>
        <dbReference type="EMBL" id="KAB0805150.1"/>
    </source>
</evidence>
<feature type="non-terminal residue" evidence="3">
    <location>
        <position position="1"/>
    </location>
</feature>
<dbReference type="PANTHER" id="PTHR47055:SF3">
    <property type="entry name" value="PHORBOL-ESTER_DAG-TYPE DOMAIN-CONTAINING PROTEIN"/>
    <property type="match status" value="1"/>
</dbReference>
<dbReference type="GO" id="GO:0043565">
    <property type="term" value="F:sequence-specific DNA binding"/>
    <property type="evidence" value="ECO:0007669"/>
    <property type="project" value="TreeGrafter"/>
</dbReference>
<dbReference type="InParanoid" id="A0A5N4B714"/>
<gene>
    <name evidence="3" type="ORF">PPYR_02120</name>
</gene>
<evidence type="ECO:0000259" key="2">
    <source>
        <dbReference type="Pfam" id="PF13843"/>
    </source>
</evidence>
<dbReference type="PANTHER" id="PTHR47055">
    <property type="entry name" value="DDE_TNP_1_7 DOMAIN-CONTAINING PROTEIN"/>
    <property type="match status" value="1"/>
</dbReference>
<keyword evidence="1" id="KW-0147">Chitin-binding</keyword>
<dbReference type="SUPFAM" id="SSF57016">
    <property type="entry name" value="Plant lectins/antimicrobial peptides"/>
    <property type="match status" value="1"/>
</dbReference>
<evidence type="ECO:0000256" key="1">
    <source>
        <dbReference type="ARBA" id="ARBA00022669"/>
    </source>
</evidence>
<dbReference type="GO" id="GO:0008061">
    <property type="term" value="F:chitin binding"/>
    <property type="evidence" value="ECO:0007669"/>
    <property type="project" value="UniProtKB-KW"/>
</dbReference>
<sequence>ANHNFRVTDDEIRLFIGLLLFTGYHRLPRERMYWSLDPDLAIPFVSSAISRNRFQEIKRYLHFADNSGIERNDKMYKVRPIMNILNNKFRQWGILHQNLSIDEAMVKYFGHHSAKQFIRGKPVRFGYKEWMLCSSSGYCYAFDVYCGAKCNSKPISRSLPLGSRVVLELLDVIEKPSDHIIFFDNYFTNYDLLDTEKEGFSCNRDNQG</sequence>
<dbReference type="InterPro" id="IPR036861">
    <property type="entry name" value="Endochitinase-like_sf"/>
</dbReference>
<accession>A0A5N4B714</accession>
<comment type="caution">
    <text evidence="3">The sequence shown here is derived from an EMBL/GenBank/DDBJ whole genome shotgun (WGS) entry which is preliminary data.</text>
</comment>
<dbReference type="EMBL" id="VVIM01000001">
    <property type="protein sequence ID" value="KAB0805150.1"/>
    <property type="molecule type" value="Genomic_DNA"/>
</dbReference>
<dbReference type="Pfam" id="PF13843">
    <property type="entry name" value="DDE_Tnp_1_7"/>
    <property type="match status" value="1"/>
</dbReference>
<evidence type="ECO:0000313" key="4">
    <source>
        <dbReference type="Proteomes" id="UP000327044"/>
    </source>
</evidence>
<protein>
    <recommendedName>
        <fullName evidence="2">PiggyBac transposable element-derived protein domain-containing protein</fullName>
    </recommendedName>
</protein>
<proteinExistence type="predicted"/>
<dbReference type="Proteomes" id="UP000327044">
    <property type="component" value="Unassembled WGS sequence"/>
</dbReference>
<reference evidence="3 4" key="1">
    <citation type="journal article" date="2018" name="Elife">
        <title>Firefly genomes illuminate parallel origins of bioluminescence in beetles.</title>
        <authorList>
            <person name="Fallon T.R."/>
            <person name="Lower S.E."/>
            <person name="Chang C.H."/>
            <person name="Bessho-Uehara M."/>
            <person name="Martin G.J."/>
            <person name="Bewick A.J."/>
            <person name="Behringer M."/>
            <person name="Debat H.J."/>
            <person name="Wong I."/>
            <person name="Day J.C."/>
            <person name="Suvorov A."/>
            <person name="Silva C.J."/>
            <person name="Stanger-Hall K.F."/>
            <person name="Hall D.W."/>
            <person name="Schmitz R.J."/>
            <person name="Nelson D.R."/>
            <person name="Lewis S.M."/>
            <person name="Shigenobu S."/>
            <person name="Bybee S.M."/>
            <person name="Larracuente A.M."/>
            <person name="Oba Y."/>
            <person name="Weng J.K."/>
        </authorList>
    </citation>
    <scope>NUCLEOTIDE SEQUENCE [LARGE SCALE GENOMIC DNA]</scope>
    <source>
        <strain evidence="3">1611_PpyrPB1</strain>
        <tissue evidence="3">Whole body</tissue>
    </source>
</reference>
<keyword evidence="4" id="KW-1185">Reference proteome</keyword>
<feature type="domain" description="PiggyBac transposable element-derived protein" evidence="2">
    <location>
        <begin position="6"/>
        <end position="194"/>
    </location>
</feature>